<dbReference type="Proteomes" id="UP000823405">
    <property type="component" value="Unassembled WGS sequence"/>
</dbReference>
<feature type="coiled-coil region" evidence="1">
    <location>
        <begin position="154"/>
        <end position="188"/>
    </location>
</feature>
<feature type="compositionally biased region" description="Low complexity" evidence="2">
    <location>
        <begin position="92"/>
        <end position="118"/>
    </location>
</feature>
<evidence type="ECO:0000313" key="4">
    <source>
        <dbReference type="Proteomes" id="UP000823405"/>
    </source>
</evidence>
<keyword evidence="4" id="KW-1185">Reference proteome</keyword>
<dbReference type="OrthoDB" id="2428874at2759"/>
<sequence length="191" mass="20538">MTATTTFTSCLPSPGSPFPLLDFTFSPIPAGPLSPDARAQLQNELDQIRKCSAESQTAYNAAHASIPTYQQLVLTTHAQVAAAKQAVLKAKGLTPSSSSAPSIANSISSSSSTSNASSPPSPLSPLNNHMHQDLINGIQAHGQNLERLELGLKLSKVLRDKAEAEETKKRLNDYMMRAKSRIREIEQKLSE</sequence>
<comment type="caution">
    <text evidence="3">The sequence shown here is derived from an EMBL/GenBank/DDBJ whole genome shotgun (WGS) entry which is preliminary data.</text>
</comment>
<dbReference type="EMBL" id="JAAAIN010003906">
    <property type="protein sequence ID" value="KAG0283523.1"/>
    <property type="molecule type" value="Genomic_DNA"/>
</dbReference>
<gene>
    <name evidence="3" type="ORF">BGZ97_008510</name>
</gene>
<proteinExistence type="predicted"/>
<accession>A0A9P6QPB0</accession>
<name>A0A9P6QPB0_9FUNG</name>
<keyword evidence="1" id="KW-0175">Coiled coil</keyword>
<feature type="region of interest" description="Disordered" evidence="2">
    <location>
        <begin position="92"/>
        <end position="129"/>
    </location>
</feature>
<evidence type="ECO:0000256" key="2">
    <source>
        <dbReference type="SAM" id="MobiDB-lite"/>
    </source>
</evidence>
<protein>
    <submittedName>
        <fullName evidence="3">Uncharacterized protein</fullName>
    </submittedName>
</protein>
<evidence type="ECO:0000313" key="3">
    <source>
        <dbReference type="EMBL" id="KAG0283523.1"/>
    </source>
</evidence>
<organism evidence="3 4">
    <name type="scientific">Linnemannia gamsii</name>
    <dbReference type="NCBI Taxonomy" id="64522"/>
    <lineage>
        <taxon>Eukaryota</taxon>
        <taxon>Fungi</taxon>
        <taxon>Fungi incertae sedis</taxon>
        <taxon>Mucoromycota</taxon>
        <taxon>Mortierellomycotina</taxon>
        <taxon>Mortierellomycetes</taxon>
        <taxon>Mortierellales</taxon>
        <taxon>Mortierellaceae</taxon>
        <taxon>Linnemannia</taxon>
    </lineage>
</organism>
<dbReference type="AlphaFoldDB" id="A0A9P6QPB0"/>
<evidence type="ECO:0000256" key="1">
    <source>
        <dbReference type="SAM" id="Coils"/>
    </source>
</evidence>
<reference evidence="3" key="1">
    <citation type="journal article" date="2020" name="Fungal Divers.">
        <title>Resolving the Mortierellaceae phylogeny through synthesis of multi-gene phylogenetics and phylogenomics.</title>
        <authorList>
            <person name="Vandepol N."/>
            <person name="Liber J."/>
            <person name="Desiro A."/>
            <person name="Na H."/>
            <person name="Kennedy M."/>
            <person name="Barry K."/>
            <person name="Grigoriev I.V."/>
            <person name="Miller A.N."/>
            <person name="O'Donnell K."/>
            <person name="Stajich J.E."/>
            <person name="Bonito G."/>
        </authorList>
    </citation>
    <scope>NUCLEOTIDE SEQUENCE</scope>
    <source>
        <strain evidence="3">NVP60</strain>
    </source>
</reference>